<evidence type="ECO:0000313" key="2">
    <source>
        <dbReference type="EMBL" id="PKW18729.1"/>
    </source>
</evidence>
<feature type="repeat" description="TPR" evidence="1">
    <location>
        <begin position="475"/>
        <end position="508"/>
    </location>
</feature>
<dbReference type="InterPro" id="IPR011990">
    <property type="entry name" value="TPR-like_helical_dom_sf"/>
</dbReference>
<evidence type="ECO:0000313" key="3">
    <source>
        <dbReference type="Proteomes" id="UP000233786"/>
    </source>
</evidence>
<dbReference type="Gene3D" id="1.25.40.10">
    <property type="entry name" value="Tetratricopeptide repeat domain"/>
    <property type="match status" value="2"/>
</dbReference>
<evidence type="ECO:0000256" key="1">
    <source>
        <dbReference type="PROSITE-ProRule" id="PRU00339"/>
    </source>
</evidence>
<organism evidence="2 3">
    <name type="scientific">Saccharopolyspora spinosa</name>
    <dbReference type="NCBI Taxonomy" id="60894"/>
    <lineage>
        <taxon>Bacteria</taxon>
        <taxon>Bacillati</taxon>
        <taxon>Actinomycetota</taxon>
        <taxon>Actinomycetes</taxon>
        <taxon>Pseudonocardiales</taxon>
        <taxon>Pseudonocardiaceae</taxon>
        <taxon>Saccharopolyspora</taxon>
    </lineage>
</organism>
<dbReference type="SUPFAM" id="SSF48452">
    <property type="entry name" value="TPR-like"/>
    <property type="match status" value="1"/>
</dbReference>
<name>A0A2N3Y723_SACSN</name>
<dbReference type="Gene3D" id="3.40.50.300">
    <property type="entry name" value="P-loop containing nucleotide triphosphate hydrolases"/>
    <property type="match status" value="1"/>
</dbReference>
<dbReference type="STRING" id="994479.GCA_000194155_04880"/>
<comment type="caution">
    <text evidence="2">The sequence shown here is derived from an EMBL/GenBank/DDBJ whole genome shotgun (WGS) entry which is preliminary data.</text>
</comment>
<dbReference type="PANTHER" id="PTHR47691:SF3">
    <property type="entry name" value="HTH-TYPE TRANSCRIPTIONAL REGULATOR RV0890C-RELATED"/>
    <property type="match status" value="1"/>
</dbReference>
<evidence type="ECO:0008006" key="4">
    <source>
        <dbReference type="Google" id="ProtNLM"/>
    </source>
</evidence>
<dbReference type="EMBL" id="PJNB01000001">
    <property type="protein sequence ID" value="PKW18729.1"/>
    <property type="molecule type" value="Genomic_DNA"/>
</dbReference>
<reference evidence="2" key="1">
    <citation type="submission" date="2017-12" db="EMBL/GenBank/DDBJ databases">
        <title>Sequencing the genomes of 1000 Actinobacteria strains.</title>
        <authorList>
            <person name="Klenk H.-P."/>
        </authorList>
    </citation>
    <scope>NUCLEOTIDE SEQUENCE [LARGE SCALE GENOMIC DNA]</scope>
    <source>
        <strain evidence="2">DSM 44228</strain>
    </source>
</reference>
<accession>A0A2N3Y723</accession>
<dbReference type="PANTHER" id="PTHR47691">
    <property type="entry name" value="REGULATOR-RELATED"/>
    <property type="match status" value="1"/>
</dbReference>
<protein>
    <recommendedName>
        <fullName evidence="4">Tetratricopeptide repeat protein</fullName>
    </recommendedName>
</protein>
<gene>
    <name evidence="2" type="ORF">A8926_6854</name>
</gene>
<sequence length="644" mass="69395">MSEHGTRNALAGQAHVAVQAGSVHSGAHVHTAHAPTVIPRQLPAPPCHWADRNKILTALPQHADRGGPAVVVVSGLGGVGKTALAVQRVHTLRNRFANGQLDADLSEVDAAGVLVCWLRARGHIRLPHRSAELPPTWLSVTSARALAMVIDDADTAPQVAPPLPADTEWLIRAYATEGNSELDVVTAEILAVTSGGLRIQAVRTAGQLALPAPANTGTHHNRSQTTPNEVTDMSYETLPALAKRLYRRLGDHPSRYFTTAAADAMLDTTTRATTELALEILLASGMVVDHHTCYSMPHTIQEHARTLADQDDQHTRKAARARVITLAYLPAAVDADYVLNPHPPRYNPVYEELRSGARTSRFGHPREAMTWFTTHLGTLRGLLHQAHEHDDHIAVCDLAEASWGAILKGRLNRYLVDSHELAVASARECGSPAESILTTRLSWGYRRTDRLSEAINAAVTARQVAVKAGDDWAESTAWSAEGRAYQAKAEYNVAVERFLESLAIAERLGDSRSIALRLRYIAECHTAQQRYAEACECLENAAARMDTIGDTVGYAGVLVKLAAPRIANGQADLALDDMVIALEIMRDSGSDAYVADVLACTGDAAAALGHTTDARQHYTQAHDLFAAVDDTTNADRMTAALAAL</sequence>
<keyword evidence="1" id="KW-0802">TPR repeat</keyword>
<dbReference type="PROSITE" id="PS50005">
    <property type="entry name" value="TPR"/>
    <property type="match status" value="1"/>
</dbReference>
<dbReference type="SUPFAM" id="SSF52540">
    <property type="entry name" value="P-loop containing nucleoside triphosphate hydrolases"/>
    <property type="match status" value="1"/>
</dbReference>
<dbReference type="InterPro" id="IPR019734">
    <property type="entry name" value="TPR_rpt"/>
</dbReference>
<dbReference type="InterPro" id="IPR027417">
    <property type="entry name" value="P-loop_NTPase"/>
</dbReference>
<keyword evidence="3" id="KW-1185">Reference proteome</keyword>
<dbReference type="AlphaFoldDB" id="A0A2N3Y723"/>
<dbReference type="Proteomes" id="UP000233786">
    <property type="component" value="Unassembled WGS sequence"/>
</dbReference>
<proteinExistence type="predicted"/>